<proteinExistence type="predicted"/>
<dbReference type="EMBL" id="MPRL01000016">
    <property type="protein sequence ID" value="OOZ40879.1"/>
    <property type="molecule type" value="Genomic_DNA"/>
</dbReference>
<reference evidence="2 3" key="1">
    <citation type="submission" date="2016-11" db="EMBL/GenBank/DDBJ databases">
        <title>Mixed transmission modes and dynamic genome evolution in an obligate animal-bacterial symbiosis.</title>
        <authorList>
            <person name="Russell S.L."/>
            <person name="Corbett-Detig R.B."/>
            <person name="Cavanaugh C.M."/>
        </authorList>
    </citation>
    <scope>NUCLEOTIDE SEQUENCE [LARGE SCALE GENOMIC DNA]</scope>
    <source>
        <strain evidence="2">Sveles-Q1</strain>
    </source>
</reference>
<dbReference type="GO" id="GO:0008982">
    <property type="term" value="F:protein-N(PI)-phosphohistidine-sugar phosphotransferase activity"/>
    <property type="evidence" value="ECO:0007669"/>
    <property type="project" value="InterPro"/>
</dbReference>
<comment type="caution">
    <text evidence="2">The sequence shown here is derived from an EMBL/GenBank/DDBJ whole genome shotgun (WGS) entry which is preliminary data.</text>
</comment>
<dbReference type="PROSITE" id="PS51094">
    <property type="entry name" value="PTS_EIIA_TYPE_2"/>
    <property type="match status" value="1"/>
</dbReference>
<evidence type="ECO:0000259" key="1">
    <source>
        <dbReference type="PROSITE" id="PS51094"/>
    </source>
</evidence>
<dbReference type="RefSeq" id="WP_078483214.1">
    <property type="nucleotide sequence ID" value="NZ_MPRL01000016.1"/>
</dbReference>
<dbReference type="Gene3D" id="3.40.930.10">
    <property type="entry name" value="Mannitol-specific EII, Chain A"/>
    <property type="match status" value="1"/>
</dbReference>
<gene>
    <name evidence="2" type="ORF">BOW53_05970</name>
</gene>
<dbReference type="Proteomes" id="UP000191110">
    <property type="component" value="Unassembled WGS sequence"/>
</dbReference>
<dbReference type="Pfam" id="PF00359">
    <property type="entry name" value="PTS_EIIA_2"/>
    <property type="match status" value="1"/>
</dbReference>
<evidence type="ECO:0000313" key="2">
    <source>
        <dbReference type="EMBL" id="OOZ40879.1"/>
    </source>
</evidence>
<dbReference type="InterPro" id="IPR016152">
    <property type="entry name" value="PTrfase/Anion_transptr"/>
</dbReference>
<dbReference type="PROSITE" id="PS00372">
    <property type="entry name" value="PTS_EIIA_TYPE_2_HIS"/>
    <property type="match status" value="1"/>
</dbReference>
<evidence type="ECO:0000313" key="3">
    <source>
        <dbReference type="Proteomes" id="UP000191110"/>
    </source>
</evidence>
<dbReference type="PANTHER" id="PTHR47738:SF1">
    <property type="entry name" value="NITROGEN REGULATORY PROTEIN"/>
    <property type="match status" value="1"/>
</dbReference>
<dbReference type="OrthoDB" id="95460at2"/>
<dbReference type="CDD" id="cd00211">
    <property type="entry name" value="PTS_IIA_fru"/>
    <property type="match status" value="1"/>
</dbReference>
<dbReference type="InterPro" id="IPR006320">
    <property type="entry name" value="PTS_Nitro_regul"/>
</dbReference>
<dbReference type="InterPro" id="IPR051541">
    <property type="entry name" value="PTS_SugarTrans_NitroReg"/>
</dbReference>
<dbReference type="SUPFAM" id="SSF55804">
    <property type="entry name" value="Phoshotransferase/anion transport protein"/>
    <property type="match status" value="1"/>
</dbReference>
<dbReference type="NCBIfam" id="TIGR01419">
    <property type="entry name" value="nitro_reg_IIA"/>
    <property type="match status" value="1"/>
</dbReference>
<dbReference type="GO" id="GO:0030295">
    <property type="term" value="F:protein kinase activator activity"/>
    <property type="evidence" value="ECO:0007669"/>
    <property type="project" value="TreeGrafter"/>
</dbReference>
<dbReference type="GO" id="GO:0009401">
    <property type="term" value="P:phosphoenolpyruvate-dependent sugar phosphotransferase system"/>
    <property type="evidence" value="ECO:0007669"/>
    <property type="project" value="InterPro"/>
</dbReference>
<accession>A0A1T2L700</accession>
<dbReference type="PANTHER" id="PTHR47738">
    <property type="entry name" value="PTS SYSTEM FRUCTOSE-LIKE EIIA COMPONENT-RELATED"/>
    <property type="match status" value="1"/>
</dbReference>
<keyword evidence="3" id="KW-1185">Reference proteome</keyword>
<dbReference type="AlphaFoldDB" id="A0A1T2L700"/>
<sequence>MHITDLLDQSRVNCDAEAGSKKRALELLSELIAKDSPSLDPNRVFDQLIERERLGSTGLGHGVAIPHCRIEGGEETLGALIKLHRPIDFDANDGAPVDLLFALVVPAESTDEHLQILSRLAMLFSNESLRVQLREAVSCEGLFKLISHWEESRQSA</sequence>
<organism evidence="2 3">
    <name type="scientific">Solemya pervernicosa gill symbiont</name>
    <dbReference type="NCBI Taxonomy" id="642797"/>
    <lineage>
        <taxon>Bacteria</taxon>
        <taxon>Pseudomonadati</taxon>
        <taxon>Pseudomonadota</taxon>
        <taxon>Gammaproteobacteria</taxon>
        <taxon>sulfur-oxidizing symbionts</taxon>
    </lineage>
</organism>
<protein>
    <submittedName>
        <fullName evidence="2">PTS IIA-like nitrogen-regulatory protein PtsN</fullName>
    </submittedName>
</protein>
<feature type="domain" description="PTS EIIA type-2" evidence="1">
    <location>
        <begin position="5"/>
        <end position="149"/>
    </location>
</feature>
<name>A0A1T2L700_9GAMM</name>
<dbReference type="InterPro" id="IPR002178">
    <property type="entry name" value="PTS_EIIA_type-2_dom"/>
</dbReference>